<evidence type="ECO:0000256" key="2">
    <source>
        <dbReference type="ARBA" id="ARBA00014933"/>
    </source>
</evidence>
<accession>A0AAD9P6J9</accession>
<name>A0AAD9P6J9_RIDPI</name>
<gene>
    <name evidence="3" type="ORF">NP493_115g07000</name>
</gene>
<organism evidence="3 4">
    <name type="scientific">Ridgeia piscesae</name>
    <name type="common">Tubeworm</name>
    <dbReference type="NCBI Taxonomy" id="27915"/>
    <lineage>
        <taxon>Eukaryota</taxon>
        <taxon>Metazoa</taxon>
        <taxon>Spiralia</taxon>
        <taxon>Lophotrochozoa</taxon>
        <taxon>Annelida</taxon>
        <taxon>Polychaeta</taxon>
        <taxon>Sedentaria</taxon>
        <taxon>Canalipalpata</taxon>
        <taxon>Sabellida</taxon>
        <taxon>Siboglinidae</taxon>
        <taxon>Ridgeia</taxon>
    </lineage>
</organism>
<dbReference type="Gene3D" id="1.25.10.10">
    <property type="entry name" value="Leucine-rich Repeat Variant"/>
    <property type="match status" value="1"/>
</dbReference>
<evidence type="ECO:0000256" key="1">
    <source>
        <dbReference type="ARBA" id="ARBA00006823"/>
    </source>
</evidence>
<comment type="similarity">
    <text evidence="1">Belongs to the proteasome subunit S5B/HSM3 family.</text>
</comment>
<dbReference type="AlphaFoldDB" id="A0AAD9P6J9"/>
<dbReference type="GO" id="GO:0043248">
    <property type="term" value="P:proteasome assembly"/>
    <property type="evidence" value="ECO:0007669"/>
    <property type="project" value="InterPro"/>
</dbReference>
<dbReference type="PANTHER" id="PTHR13554">
    <property type="entry name" value="26S PROTEASOME NON-ATPASE REGULATORY SUBUNIT 5-RELATED"/>
    <property type="match status" value="1"/>
</dbReference>
<dbReference type="InterPro" id="IPR011989">
    <property type="entry name" value="ARM-like"/>
</dbReference>
<protein>
    <recommendedName>
        <fullName evidence="2">26S proteasome non-ATPase regulatory subunit 5</fullName>
    </recommendedName>
</protein>
<keyword evidence="4" id="KW-1185">Reference proteome</keyword>
<dbReference type="Proteomes" id="UP001209878">
    <property type="component" value="Unassembled WGS sequence"/>
</dbReference>
<dbReference type="Pfam" id="PF10508">
    <property type="entry name" value="Proteasom_PSMB"/>
    <property type="match status" value="1"/>
</dbReference>
<dbReference type="PANTHER" id="PTHR13554:SF10">
    <property type="entry name" value="26S PROTEASOME NON-ATPASE REGULATORY SUBUNIT 5"/>
    <property type="match status" value="1"/>
</dbReference>
<comment type="caution">
    <text evidence="3">The sequence shown here is derived from an EMBL/GenBank/DDBJ whole genome shotgun (WGS) entry which is preliminary data.</text>
</comment>
<reference evidence="3" key="1">
    <citation type="journal article" date="2023" name="Mol. Biol. Evol.">
        <title>Third-Generation Sequencing Reveals the Adaptive Role of the Epigenome in Three Deep-Sea Polychaetes.</title>
        <authorList>
            <person name="Perez M."/>
            <person name="Aroh O."/>
            <person name="Sun Y."/>
            <person name="Lan Y."/>
            <person name="Juniper S.K."/>
            <person name="Young C.R."/>
            <person name="Angers B."/>
            <person name="Qian P.Y."/>
        </authorList>
    </citation>
    <scope>NUCLEOTIDE SEQUENCE</scope>
    <source>
        <strain evidence="3">R07B-5</strain>
    </source>
</reference>
<dbReference type="InterPro" id="IPR019538">
    <property type="entry name" value="PSMD5"/>
</dbReference>
<evidence type="ECO:0000313" key="3">
    <source>
        <dbReference type="EMBL" id="KAK2189093.1"/>
    </source>
</evidence>
<dbReference type="GO" id="GO:0005829">
    <property type="term" value="C:cytosol"/>
    <property type="evidence" value="ECO:0007669"/>
    <property type="project" value="TreeGrafter"/>
</dbReference>
<dbReference type="EMBL" id="JAODUO010000114">
    <property type="protein sequence ID" value="KAK2189093.1"/>
    <property type="molecule type" value="Genomic_DNA"/>
</dbReference>
<proteinExistence type="inferred from homology"/>
<dbReference type="InterPro" id="IPR016024">
    <property type="entry name" value="ARM-type_fold"/>
</dbReference>
<sequence length="505" mass="56556">MAVPTSLSALLDALPNSENKLGVLGDIKLIVNSMNPNNVRESVRNVSFNVIFECLDTTDSKQIKACCDVLDKLLSASDAVSVVNTFHRELLLGLNHPSDTVQRLTLSQLLRGAQASVQQVLQHVDVITVMVNILSLENLDIVQKSAQILTILATTPDGLEVLFHSPVIDQFNHVLQQGDIVAYRVFEWVVDVCSLGHEAMNCCTAAGLLQRLFNDLHKNDVLIQLNCVDMLSKMAISLHGLQYLERQGVVHTLEGMMEGVDSDPMMHFLLPGLLKFFGRVGHRHPRKVCERFPRFLSTLLTLVEDDSDASLQNIAVETVGFIGHTVEGKHALTKHTPQINQVCKKIGQVLSSDAVSLRRIRFLVALSNLLHLDVSEQTTELLSTTESWFYQLSSDPLSVFMKLAKQPFVEIRKVNLELLDELANQPWAQKLMNNYAGFKEFLLDRSTEKTKEGKEAKYKVVRTLVNAPTTLDVFGRVYMMKLREYHNEGPFYVTAETAVDYEEAS</sequence>
<evidence type="ECO:0000313" key="4">
    <source>
        <dbReference type="Proteomes" id="UP001209878"/>
    </source>
</evidence>
<dbReference type="SUPFAM" id="SSF48371">
    <property type="entry name" value="ARM repeat"/>
    <property type="match status" value="1"/>
</dbReference>